<feature type="compositionally biased region" description="Basic and acidic residues" evidence="3">
    <location>
        <begin position="1"/>
        <end position="11"/>
    </location>
</feature>
<feature type="transmembrane region" description="Helical" evidence="4">
    <location>
        <begin position="353"/>
        <end position="372"/>
    </location>
</feature>
<feature type="compositionally biased region" description="Polar residues" evidence="3">
    <location>
        <begin position="159"/>
        <end position="170"/>
    </location>
</feature>
<dbReference type="Pfam" id="PF04203">
    <property type="entry name" value="Sortase"/>
    <property type="match status" value="1"/>
</dbReference>
<dbReference type="Proteomes" id="UP001197735">
    <property type="component" value="Unassembled WGS sequence"/>
</dbReference>
<dbReference type="SUPFAM" id="SSF63817">
    <property type="entry name" value="Sortase"/>
    <property type="match status" value="1"/>
</dbReference>
<keyword evidence="4" id="KW-0812">Transmembrane</keyword>
<keyword evidence="4" id="KW-0472">Membrane</keyword>
<evidence type="ECO:0000256" key="4">
    <source>
        <dbReference type="SAM" id="Phobius"/>
    </source>
</evidence>
<dbReference type="EMBL" id="JAHXEI010000001">
    <property type="protein sequence ID" value="MCB4879261.1"/>
    <property type="molecule type" value="Genomic_DNA"/>
</dbReference>
<evidence type="ECO:0000313" key="6">
    <source>
        <dbReference type="Proteomes" id="UP001197735"/>
    </source>
</evidence>
<dbReference type="NCBIfam" id="TIGR01076">
    <property type="entry name" value="sortase_fam"/>
    <property type="match status" value="1"/>
</dbReference>
<gene>
    <name evidence="5" type="ORF">KZP06_00615</name>
</gene>
<sequence>MEETAEWHDGRWPSSEEAPMGGRLSLESRFPSFEEAIDVADEMRQRRHARGKTLAMRAIAALLIVAAICIGGFPAMLQYRSARDLSGTSVRSAQTVAGWPYPQADDAFAAAQDYNKRLAQSGQPILGEAKDPFADVRGGSRASVSDSGESDNEAGESGPQLSDSGESDNQSGAGTGADAGSADAGSASASSADAEYRSLLDSGGGVMGTIRIPKISVRLPIYHGTSESALASGAGHLYGSSLPVGGKSTHAVLTGHRGLVEAAMFTRLDEMRVGDYFYIEVMGRTFGYQVDRITVIEPNDTSQLKIVPGEDRVTLMTCTPYGVNTHRLLVSATRSAIPDEIPAENDAVKDARAIGAITGIATLVVGVLLVWLRRKPWHIRRHAAWWPKRG</sequence>
<feature type="transmembrane region" description="Helical" evidence="4">
    <location>
        <begin position="54"/>
        <end position="77"/>
    </location>
</feature>
<dbReference type="NCBIfam" id="NF033745">
    <property type="entry name" value="class_C_sortase"/>
    <property type="match status" value="1"/>
</dbReference>
<feature type="active site" description="Acyl-thioester intermediate" evidence="2">
    <location>
        <position position="318"/>
    </location>
</feature>
<evidence type="ECO:0000256" key="3">
    <source>
        <dbReference type="SAM" id="MobiDB-lite"/>
    </source>
</evidence>
<keyword evidence="1" id="KW-0378">Hydrolase</keyword>
<dbReference type="RefSeq" id="WP_404979678.1">
    <property type="nucleotide sequence ID" value="NZ_JAHXEI010000001.1"/>
</dbReference>
<feature type="compositionally biased region" description="Low complexity" evidence="3">
    <location>
        <begin position="176"/>
        <end position="187"/>
    </location>
</feature>
<reference evidence="5" key="1">
    <citation type="submission" date="2021-07" db="EMBL/GenBank/DDBJ databases">
        <title>Xylan utilisation by Bifidobacterium pseudocatenulatum.</title>
        <authorList>
            <person name="Watanabe Y."/>
        </authorList>
    </citation>
    <scope>NUCLEOTIDE SEQUENCE</scope>
    <source>
        <strain evidence="5">YIT12824</strain>
    </source>
</reference>
<feature type="active site" description="Proton donor/acceptor" evidence="2">
    <location>
        <position position="256"/>
    </location>
</feature>
<dbReference type="InterPro" id="IPR023365">
    <property type="entry name" value="Sortase_dom-sf"/>
</dbReference>
<evidence type="ECO:0000256" key="2">
    <source>
        <dbReference type="PIRSR" id="PIRSR605754-1"/>
    </source>
</evidence>
<comment type="caution">
    <text evidence="5">The sequence shown here is derived from an EMBL/GenBank/DDBJ whole genome shotgun (WGS) entry which is preliminary data.</text>
</comment>
<evidence type="ECO:0000256" key="1">
    <source>
        <dbReference type="ARBA" id="ARBA00022801"/>
    </source>
</evidence>
<dbReference type="GO" id="GO:0016787">
    <property type="term" value="F:hydrolase activity"/>
    <property type="evidence" value="ECO:0007669"/>
    <property type="project" value="UniProtKB-KW"/>
</dbReference>
<dbReference type="InterPro" id="IPR005754">
    <property type="entry name" value="Sortase"/>
</dbReference>
<protein>
    <submittedName>
        <fullName evidence="5">Class C sortase</fullName>
    </submittedName>
</protein>
<name>A0AAW4TN83_BIFPS</name>
<dbReference type="AlphaFoldDB" id="A0AAW4TN83"/>
<keyword evidence="4" id="KW-1133">Transmembrane helix</keyword>
<dbReference type="InterPro" id="IPR042002">
    <property type="entry name" value="Sortase_C"/>
</dbReference>
<evidence type="ECO:0000313" key="5">
    <source>
        <dbReference type="EMBL" id="MCB4879261.1"/>
    </source>
</evidence>
<dbReference type="Gene3D" id="2.40.260.10">
    <property type="entry name" value="Sortase"/>
    <property type="match status" value="1"/>
</dbReference>
<proteinExistence type="predicted"/>
<feature type="region of interest" description="Disordered" evidence="3">
    <location>
        <begin position="1"/>
        <end position="21"/>
    </location>
</feature>
<organism evidence="5 6">
    <name type="scientific">Bifidobacterium pseudocatenulatum</name>
    <dbReference type="NCBI Taxonomy" id="28026"/>
    <lineage>
        <taxon>Bacteria</taxon>
        <taxon>Bacillati</taxon>
        <taxon>Actinomycetota</taxon>
        <taxon>Actinomycetes</taxon>
        <taxon>Bifidobacteriales</taxon>
        <taxon>Bifidobacteriaceae</taxon>
        <taxon>Bifidobacterium</taxon>
    </lineage>
</organism>
<accession>A0AAW4TN83</accession>
<feature type="region of interest" description="Disordered" evidence="3">
    <location>
        <begin position="125"/>
        <end position="187"/>
    </location>
</feature>
<dbReference type="CDD" id="cd05827">
    <property type="entry name" value="Sortase_C"/>
    <property type="match status" value="1"/>
</dbReference>